<evidence type="ECO:0000256" key="1">
    <source>
        <dbReference type="SAM" id="MobiDB-lite"/>
    </source>
</evidence>
<accession>A0A834MET6</accession>
<name>A0A834MET6_RHYFE</name>
<dbReference type="Proteomes" id="UP000625711">
    <property type="component" value="Unassembled WGS sequence"/>
</dbReference>
<sequence>MLKKTHLPARSETVRASGTRAFPRAPRPNFYEPDRHPALGMSTTMTSGHLEPLECIIFAVGHPLTPAFSVRHEKHGRKW</sequence>
<reference evidence="2" key="1">
    <citation type="submission" date="2020-08" db="EMBL/GenBank/DDBJ databases">
        <title>Genome sequencing and assembly of the red palm weevil Rhynchophorus ferrugineus.</title>
        <authorList>
            <person name="Dias G.B."/>
            <person name="Bergman C.M."/>
            <person name="Manee M."/>
        </authorList>
    </citation>
    <scope>NUCLEOTIDE SEQUENCE</scope>
    <source>
        <strain evidence="2">AA-2017</strain>
        <tissue evidence="2">Whole larva</tissue>
    </source>
</reference>
<proteinExistence type="predicted"/>
<dbReference type="EMBL" id="JAACXV010000223">
    <property type="protein sequence ID" value="KAF7281786.1"/>
    <property type="molecule type" value="Genomic_DNA"/>
</dbReference>
<protein>
    <submittedName>
        <fullName evidence="2">Uncharacterized protein</fullName>
    </submittedName>
</protein>
<feature type="region of interest" description="Disordered" evidence="1">
    <location>
        <begin position="1"/>
        <end position="42"/>
    </location>
</feature>
<comment type="caution">
    <text evidence="2">The sequence shown here is derived from an EMBL/GenBank/DDBJ whole genome shotgun (WGS) entry which is preliminary data.</text>
</comment>
<gene>
    <name evidence="2" type="ORF">GWI33_004268</name>
</gene>
<dbReference type="AlphaFoldDB" id="A0A834MET6"/>
<evidence type="ECO:0000313" key="3">
    <source>
        <dbReference type="Proteomes" id="UP000625711"/>
    </source>
</evidence>
<organism evidence="2 3">
    <name type="scientific">Rhynchophorus ferrugineus</name>
    <name type="common">Red palm weevil</name>
    <name type="synonym">Curculio ferrugineus</name>
    <dbReference type="NCBI Taxonomy" id="354439"/>
    <lineage>
        <taxon>Eukaryota</taxon>
        <taxon>Metazoa</taxon>
        <taxon>Ecdysozoa</taxon>
        <taxon>Arthropoda</taxon>
        <taxon>Hexapoda</taxon>
        <taxon>Insecta</taxon>
        <taxon>Pterygota</taxon>
        <taxon>Neoptera</taxon>
        <taxon>Endopterygota</taxon>
        <taxon>Coleoptera</taxon>
        <taxon>Polyphaga</taxon>
        <taxon>Cucujiformia</taxon>
        <taxon>Curculionidae</taxon>
        <taxon>Dryophthorinae</taxon>
        <taxon>Rhynchophorus</taxon>
    </lineage>
</organism>
<evidence type="ECO:0000313" key="2">
    <source>
        <dbReference type="EMBL" id="KAF7281786.1"/>
    </source>
</evidence>
<keyword evidence="3" id="KW-1185">Reference proteome</keyword>